<accession>E4ZZB7</accession>
<dbReference type="HOGENOM" id="CLU_2264250_0_0_1"/>
<evidence type="ECO:0000313" key="2">
    <source>
        <dbReference type="EMBL" id="CBX96712.1"/>
    </source>
</evidence>
<reference evidence="3" key="1">
    <citation type="journal article" date="2011" name="Nat. Commun.">
        <title>Effector diversification within compartments of the Leptosphaeria maculans genome affected by Repeat-Induced Point mutations.</title>
        <authorList>
            <person name="Rouxel T."/>
            <person name="Grandaubert J."/>
            <person name="Hane J.K."/>
            <person name="Hoede C."/>
            <person name="van de Wouw A.P."/>
            <person name="Couloux A."/>
            <person name="Dominguez V."/>
            <person name="Anthouard V."/>
            <person name="Bally P."/>
            <person name="Bourras S."/>
            <person name="Cozijnsen A.J."/>
            <person name="Ciuffetti L.M."/>
            <person name="Degrave A."/>
            <person name="Dilmaghani A."/>
            <person name="Duret L."/>
            <person name="Fudal I."/>
            <person name="Goodwin S.B."/>
            <person name="Gout L."/>
            <person name="Glaser N."/>
            <person name="Linglin J."/>
            <person name="Kema G.H.J."/>
            <person name="Lapalu N."/>
            <person name="Lawrence C.B."/>
            <person name="May K."/>
            <person name="Meyer M."/>
            <person name="Ollivier B."/>
            <person name="Poulain J."/>
            <person name="Schoch C.L."/>
            <person name="Simon A."/>
            <person name="Spatafora J.W."/>
            <person name="Stachowiak A."/>
            <person name="Turgeon B.G."/>
            <person name="Tyler B.M."/>
            <person name="Vincent D."/>
            <person name="Weissenbach J."/>
            <person name="Amselem J."/>
            <person name="Quesneville H."/>
            <person name="Oliver R.P."/>
            <person name="Wincker P."/>
            <person name="Balesdent M.-H."/>
            <person name="Howlett B.J."/>
        </authorList>
    </citation>
    <scope>NUCLEOTIDE SEQUENCE [LARGE SCALE GENOMIC DNA]</scope>
    <source>
        <strain evidence="3">JN3 / isolate v23.1.3 / race Av1-4-5-6-7-8</strain>
    </source>
</reference>
<feature type="compositionally biased region" description="Low complexity" evidence="1">
    <location>
        <begin position="81"/>
        <end position="103"/>
    </location>
</feature>
<organism evidence="3">
    <name type="scientific">Leptosphaeria maculans (strain JN3 / isolate v23.1.3 / race Av1-4-5-6-7-8)</name>
    <name type="common">Blackleg fungus</name>
    <name type="synonym">Phoma lingam</name>
    <dbReference type="NCBI Taxonomy" id="985895"/>
    <lineage>
        <taxon>Eukaryota</taxon>
        <taxon>Fungi</taxon>
        <taxon>Dikarya</taxon>
        <taxon>Ascomycota</taxon>
        <taxon>Pezizomycotina</taxon>
        <taxon>Dothideomycetes</taxon>
        <taxon>Pleosporomycetidae</taxon>
        <taxon>Pleosporales</taxon>
        <taxon>Pleosporineae</taxon>
        <taxon>Leptosphaeriaceae</taxon>
        <taxon>Plenodomus</taxon>
        <taxon>Plenodomus lingam/Leptosphaeria maculans species complex</taxon>
    </lineage>
</organism>
<dbReference type="InParanoid" id="E4ZZB7"/>
<dbReference type="VEuPathDB" id="FungiDB:LEMA_P109770.1"/>
<dbReference type="AlphaFoldDB" id="E4ZZB7"/>
<feature type="region of interest" description="Disordered" evidence="1">
    <location>
        <begin position="67"/>
        <end position="103"/>
    </location>
</feature>
<evidence type="ECO:0000256" key="1">
    <source>
        <dbReference type="SAM" id="MobiDB-lite"/>
    </source>
</evidence>
<dbReference type="EMBL" id="FP929129">
    <property type="protein sequence ID" value="CBX96712.1"/>
    <property type="molecule type" value="Genomic_DNA"/>
</dbReference>
<protein>
    <submittedName>
        <fullName evidence="2">Predicted protein</fullName>
    </submittedName>
</protein>
<name>E4ZZB7_LEPMJ</name>
<feature type="compositionally biased region" description="Polar residues" evidence="1">
    <location>
        <begin position="34"/>
        <end position="55"/>
    </location>
</feature>
<proteinExistence type="predicted"/>
<sequence length="103" mass="11255">MQRNQSPTCLVLHQTTQAHTNPHTTTFSPLHPSGYQTIQTSHPSPTLSSLKTSNPHFSYNRLATTLDSNTIGTPVPPTPSSPRASRCPSRTSSAPSPRRWYCG</sequence>
<gene>
    <name evidence="2" type="ORF">LEMA_P109770.1</name>
</gene>
<keyword evidence="3" id="KW-1185">Reference proteome</keyword>
<evidence type="ECO:0000313" key="3">
    <source>
        <dbReference type="Proteomes" id="UP000002668"/>
    </source>
</evidence>
<dbReference type="Proteomes" id="UP000002668">
    <property type="component" value="Genome"/>
</dbReference>
<feature type="region of interest" description="Disordered" evidence="1">
    <location>
        <begin position="28"/>
        <end position="55"/>
    </location>
</feature>